<protein>
    <submittedName>
        <fullName evidence="3">Uncharacterized protein</fullName>
    </submittedName>
</protein>
<accession>A0A177N0R0</accession>
<dbReference type="Proteomes" id="UP000078476">
    <property type="component" value="Unassembled WGS sequence"/>
</dbReference>
<feature type="region of interest" description="Disordered" evidence="2">
    <location>
        <begin position="100"/>
        <end position="126"/>
    </location>
</feature>
<dbReference type="AlphaFoldDB" id="A0A177N0R0"/>
<dbReference type="EMBL" id="LUUI01000150">
    <property type="protein sequence ID" value="OAI10739.1"/>
    <property type="molecule type" value="Genomic_DNA"/>
</dbReference>
<name>A0A177N0R0_9GAMM</name>
<reference evidence="3 4" key="1">
    <citation type="submission" date="2016-03" db="EMBL/GenBank/DDBJ databases">
        <authorList>
            <person name="Ploux O."/>
        </authorList>
    </citation>
    <scope>NUCLEOTIDE SEQUENCE [LARGE SCALE GENOMIC DNA]</scope>
    <source>
        <strain evidence="3 4">R-45370</strain>
    </source>
</reference>
<evidence type="ECO:0000313" key="4">
    <source>
        <dbReference type="Proteomes" id="UP000078476"/>
    </source>
</evidence>
<proteinExistence type="predicted"/>
<evidence type="ECO:0000256" key="2">
    <source>
        <dbReference type="SAM" id="MobiDB-lite"/>
    </source>
</evidence>
<evidence type="ECO:0000313" key="3">
    <source>
        <dbReference type="EMBL" id="OAI10739.1"/>
    </source>
</evidence>
<comment type="caution">
    <text evidence="3">The sequence shown here is derived from an EMBL/GenBank/DDBJ whole genome shotgun (WGS) entry which is preliminary data.</text>
</comment>
<gene>
    <name evidence="3" type="ORF">A1359_15890</name>
</gene>
<keyword evidence="1" id="KW-0175">Coiled coil</keyword>
<evidence type="ECO:0000256" key="1">
    <source>
        <dbReference type="SAM" id="Coils"/>
    </source>
</evidence>
<sequence>MSVATPTIAQTPATIVDSAQQTARDTEKLTILQAELTEQKQIAANLQQNRAVQLASGDKTELDRTEFRLEEVSNNIAQLQQEIDLVQGKTKAFKTVIVKPVYPPKPDDMKTAKNGQPEPISTAGPWWDLYNRHSAAAK</sequence>
<feature type="coiled-coil region" evidence="1">
    <location>
        <begin position="29"/>
        <end position="89"/>
    </location>
</feature>
<keyword evidence="4" id="KW-1185">Reference proteome</keyword>
<dbReference type="STRING" id="980561.A1359_15890"/>
<organism evidence="3 4">
    <name type="scientific">Methylomonas lenta</name>
    <dbReference type="NCBI Taxonomy" id="980561"/>
    <lineage>
        <taxon>Bacteria</taxon>
        <taxon>Pseudomonadati</taxon>
        <taxon>Pseudomonadota</taxon>
        <taxon>Gammaproteobacteria</taxon>
        <taxon>Methylococcales</taxon>
        <taxon>Methylococcaceae</taxon>
        <taxon>Methylomonas</taxon>
    </lineage>
</organism>